<protein>
    <submittedName>
        <fullName evidence="1">Uncharacterized protein</fullName>
    </submittedName>
</protein>
<sequence length="80" mass="9637">MFRDFFDYILSVFFVISKSIRIHFRTKTCVDESLRIVTNLEASEMVILYGTHPQLEGREEWNAHLIEPHSTVRLKLIRWR</sequence>
<dbReference type="AlphaFoldDB" id="A0A8T0EAM9"/>
<comment type="caution">
    <text evidence="1">The sequence shown here is derived from an EMBL/GenBank/DDBJ whole genome shotgun (WGS) entry which is preliminary data.</text>
</comment>
<name>A0A8T0EAM9_ARGBR</name>
<organism evidence="1 2">
    <name type="scientific">Argiope bruennichi</name>
    <name type="common">Wasp spider</name>
    <name type="synonym">Aranea bruennichi</name>
    <dbReference type="NCBI Taxonomy" id="94029"/>
    <lineage>
        <taxon>Eukaryota</taxon>
        <taxon>Metazoa</taxon>
        <taxon>Ecdysozoa</taxon>
        <taxon>Arthropoda</taxon>
        <taxon>Chelicerata</taxon>
        <taxon>Arachnida</taxon>
        <taxon>Araneae</taxon>
        <taxon>Araneomorphae</taxon>
        <taxon>Entelegynae</taxon>
        <taxon>Araneoidea</taxon>
        <taxon>Araneidae</taxon>
        <taxon>Argiope</taxon>
    </lineage>
</organism>
<dbReference type="EMBL" id="JABXBU010002230">
    <property type="protein sequence ID" value="KAF8768446.1"/>
    <property type="molecule type" value="Genomic_DNA"/>
</dbReference>
<proteinExistence type="predicted"/>
<reference evidence="1" key="1">
    <citation type="journal article" date="2020" name="bioRxiv">
        <title>Chromosome-level reference genome of the European wasp spider Argiope bruennichi: a resource for studies on range expansion and evolutionary adaptation.</title>
        <authorList>
            <person name="Sheffer M.M."/>
            <person name="Hoppe A."/>
            <person name="Krehenwinkel H."/>
            <person name="Uhl G."/>
            <person name="Kuss A.W."/>
            <person name="Jensen L."/>
            <person name="Jensen C."/>
            <person name="Gillespie R.G."/>
            <person name="Hoff K.J."/>
            <person name="Prost S."/>
        </authorList>
    </citation>
    <scope>NUCLEOTIDE SEQUENCE</scope>
</reference>
<reference evidence="1" key="2">
    <citation type="submission" date="2020-06" db="EMBL/GenBank/DDBJ databases">
        <authorList>
            <person name="Sheffer M."/>
        </authorList>
    </citation>
    <scope>NUCLEOTIDE SEQUENCE</scope>
</reference>
<dbReference type="Proteomes" id="UP000807504">
    <property type="component" value="Unassembled WGS sequence"/>
</dbReference>
<gene>
    <name evidence="1" type="ORF">HNY73_021267</name>
</gene>
<keyword evidence="2" id="KW-1185">Reference proteome</keyword>
<evidence type="ECO:0000313" key="2">
    <source>
        <dbReference type="Proteomes" id="UP000807504"/>
    </source>
</evidence>
<accession>A0A8T0EAM9</accession>
<evidence type="ECO:0000313" key="1">
    <source>
        <dbReference type="EMBL" id="KAF8768446.1"/>
    </source>
</evidence>